<dbReference type="Pfam" id="PF03652">
    <property type="entry name" value="RuvX"/>
    <property type="match status" value="1"/>
</dbReference>
<evidence type="ECO:0000256" key="5">
    <source>
        <dbReference type="HAMAP-Rule" id="MF_00651"/>
    </source>
</evidence>
<evidence type="ECO:0000256" key="4">
    <source>
        <dbReference type="ARBA" id="ARBA00022801"/>
    </source>
</evidence>
<dbReference type="NCBIfam" id="TIGR00250">
    <property type="entry name" value="RNAse_H_YqgF"/>
    <property type="match status" value="1"/>
</dbReference>
<dbReference type="GO" id="GO:0005829">
    <property type="term" value="C:cytosol"/>
    <property type="evidence" value="ECO:0007669"/>
    <property type="project" value="TreeGrafter"/>
</dbReference>
<dbReference type="EMBL" id="CP027845">
    <property type="protein sequence ID" value="AVP87020.1"/>
    <property type="molecule type" value="Genomic_DNA"/>
</dbReference>
<keyword evidence="3 5" id="KW-0540">Nuclease</keyword>
<evidence type="ECO:0000259" key="6">
    <source>
        <dbReference type="SMART" id="SM00732"/>
    </source>
</evidence>
<organism evidence="7 8">
    <name type="scientific">Candidatus Phycorickettsia trachydisci</name>
    <dbReference type="NCBI Taxonomy" id="2115978"/>
    <lineage>
        <taxon>Bacteria</taxon>
        <taxon>Pseudomonadati</taxon>
        <taxon>Pseudomonadota</taxon>
        <taxon>Alphaproteobacteria</taxon>
        <taxon>Rickettsiales</taxon>
        <taxon>Rickettsiaceae</taxon>
        <taxon>Candidatus Phycorickettsia</taxon>
    </lineage>
</organism>
<keyword evidence="1 5" id="KW-0963">Cytoplasm</keyword>
<gene>
    <name evidence="7" type="ORF">phytr_570</name>
</gene>
<comment type="similarity">
    <text evidence="5">Belongs to the YqgF HJR family.</text>
</comment>
<dbReference type="RefSeq" id="WP_106873899.1">
    <property type="nucleotide sequence ID" value="NZ_CP027845.1"/>
</dbReference>
<dbReference type="EC" id="3.1.-.-" evidence="5"/>
<reference evidence="7 8" key="1">
    <citation type="submission" date="2018-03" db="EMBL/GenBank/DDBJ databases">
        <title>A gene transfer event suggests a long-term partnership between eustigmatophyte algae and a novel lineage of endosymbiotic bacteria.</title>
        <authorList>
            <person name="Yurchenko T."/>
            <person name="Sevcikova T."/>
            <person name="Pribyl P."/>
            <person name="El Karkouri K."/>
            <person name="Klimes V."/>
            <person name="Amaral R."/>
            <person name="Zbrankova V."/>
            <person name="Kim E."/>
            <person name="Raoult D."/>
            <person name="Santos L.M.A."/>
            <person name="Elias M."/>
        </authorList>
    </citation>
    <scope>NUCLEOTIDE SEQUENCE [LARGE SCALE GENOMIC DNA]</scope>
    <source>
        <strain evidence="7">CCALA 838</strain>
    </source>
</reference>
<dbReference type="Proteomes" id="UP000241762">
    <property type="component" value="Chromosome"/>
</dbReference>
<dbReference type="AlphaFoldDB" id="A0A2P1P6X1"/>
<proteinExistence type="inferred from homology"/>
<dbReference type="GO" id="GO:0004518">
    <property type="term" value="F:nuclease activity"/>
    <property type="evidence" value="ECO:0007669"/>
    <property type="project" value="UniProtKB-KW"/>
</dbReference>
<dbReference type="InterPro" id="IPR012337">
    <property type="entry name" value="RNaseH-like_sf"/>
</dbReference>
<keyword evidence="2 5" id="KW-0690">Ribosome biogenesis</keyword>
<protein>
    <recommendedName>
        <fullName evidence="5">Putative pre-16S rRNA nuclease</fullName>
        <ecNumber evidence="5">3.1.-.-</ecNumber>
    </recommendedName>
</protein>
<name>A0A2P1P6X1_9RICK</name>
<dbReference type="InterPro" id="IPR037027">
    <property type="entry name" value="YqgF/RNaseH-like_dom_sf"/>
</dbReference>
<dbReference type="GO" id="GO:0000967">
    <property type="term" value="P:rRNA 5'-end processing"/>
    <property type="evidence" value="ECO:0007669"/>
    <property type="project" value="UniProtKB-UniRule"/>
</dbReference>
<dbReference type="GO" id="GO:0016788">
    <property type="term" value="F:hydrolase activity, acting on ester bonds"/>
    <property type="evidence" value="ECO:0007669"/>
    <property type="project" value="UniProtKB-UniRule"/>
</dbReference>
<dbReference type="InterPro" id="IPR005227">
    <property type="entry name" value="YqgF"/>
</dbReference>
<dbReference type="CDD" id="cd16964">
    <property type="entry name" value="YqgF"/>
    <property type="match status" value="1"/>
</dbReference>
<evidence type="ECO:0000313" key="8">
    <source>
        <dbReference type="Proteomes" id="UP000241762"/>
    </source>
</evidence>
<dbReference type="HAMAP" id="MF_00651">
    <property type="entry name" value="Nuclease_YqgF"/>
    <property type="match status" value="1"/>
</dbReference>
<sequence length="156" mass="17857">MIEQICQDMEKLLQKSQNAMGIDYGLKKTGIAITDTQLKNAFPITTIKTSSTEILLKEINTLIIKYNVGLFVLGVPDSQSYDDKVFQEFGQMLRFATKLPLYFQDEYRTTREAQEKLSAAGFKAGKAERMDDQIAAKLILDDFLDKWRYLKLKISV</sequence>
<dbReference type="SUPFAM" id="SSF53098">
    <property type="entry name" value="Ribonuclease H-like"/>
    <property type="match status" value="1"/>
</dbReference>
<keyword evidence="8" id="KW-1185">Reference proteome</keyword>
<dbReference type="KEGG" id="ptc:phytr_570"/>
<evidence type="ECO:0000256" key="3">
    <source>
        <dbReference type="ARBA" id="ARBA00022722"/>
    </source>
</evidence>
<dbReference type="SMART" id="SM00732">
    <property type="entry name" value="YqgFc"/>
    <property type="match status" value="1"/>
</dbReference>
<dbReference type="PANTHER" id="PTHR33317:SF4">
    <property type="entry name" value="POLYNUCLEOTIDYL TRANSFERASE, RIBONUCLEASE H-LIKE SUPERFAMILY PROTEIN"/>
    <property type="match status" value="1"/>
</dbReference>
<keyword evidence="4 5" id="KW-0378">Hydrolase</keyword>
<dbReference type="PANTHER" id="PTHR33317">
    <property type="entry name" value="POLYNUCLEOTIDYL TRANSFERASE, RIBONUCLEASE H-LIKE SUPERFAMILY PROTEIN"/>
    <property type="match status" value="1"/>
</dbReference>
<comment type="subcellular location">
    <subcellularLocation>
        <location evidence="5">Cytoplasm</location>
    </subcellularLocation>
</comment>
<evidence type="ECO:0000256" key="1">
    <source>
        <dbReference type="ARBA" id="ARBA00022490"/>
    </source>
</evidence>
<evidence type="ECO:0000256" key="2">
    <source>
        <dbReference type="ARBA" id="ARBA00022517"/>
    </source>
</evidence>
<accession>A0A2P1P6X1</accession>
<dbReference type="InterPro" id="IPR006641">
    <property type="entry name" value="YqgF/RNaseH-like_dom"/>
</dbReference>
<dbReference type="OrthoDB" id="9796140at2"/>
<dbReference type="Gene3D" id="3.30.420.140">
    <property type="entry name" value="YqgF/RNase H-like domain"/>
    <property type="match status" value="1"/>
</dbReference>
<comment type="function">
    <text evidence="5">Could be a nuclease involved in processing of the 5'-end of pre-16S rRNA.</text>
</comment>
<feature type="domain" description="YqgF/RNase H-like" evidence="6">
    <location>
        <begin position="17"/>
        <end position="113"/>
    </location>
</feature>
<evidence type="ECO:0000313" key="7">
    <source>
        <dbReference type="EMBL" id="AVP87020.1"/>
    </source>
</evidence>